<comment type="subcellular location">
    <subcellularLocation>
        <location evidence="1">Cell membrane</location>
        <topology evidence="1">Multi-pass membrane protein</topology>
    </subcellularLocation>
</comment>
<keyword evidence="2" id="KW-1003">Cell membrane</keyword>
<keyword evidence="3" id="KW-0328">Glycosyltransferase</keyword>
<dbReference type="PANTHER" id="PTHR33908">
    <property type="entry name" value="MANNOSYLTRANSFERASE YKCB-RELATED"/>
    <property type="match status" value="1"/>
</dbReference>
<evidence type="ECO:0000256" key="8">
    <source>
        <dbReference type="SAM" id="Phobius"/>
    </source>
</evidence>
<keyword evidence="5 8" id="KW-0812">Transmembrane</keyword>
<feature type="domain" description="Glycosyltransferase RgtA/B/C/D-like" evidence="9">
    <location>
        <begin position="71"/>
        <end position="222"/>
    </location>
</feature>
<evidence type="ECO:0000256" key="1">
    <source>
        <dbReference type="ARBA" id="ARBA00004651"/>
    </source>
</evidence>
<feature type="transmembrane region" description="Helical" evidence="8">
    <location>
        <begin position="312"/>
        <end position="331"/>
    </location>
</feature>
<protein>
    <submittedName>
        <fullName evidence="10">Glycosyl transferase family 39</fullName>
    </submittedName>
</protein>
<dbReference type="PANTHER" id="PTHR33908:SF11">
    <property type="entry name" value="MEMBRANE PROTEIN"/>
    <property type="match status" value="1"/>
</dbReference>
<evidence type="ECO:0000256" key="5">
    <source>
        <dbReference type="ARBA" id="ARBA00022692"/>
    </source>
</evidence>
<feature type="transmembrane region" description="Helical" evidence="8">
    <location>
        <begin position="206"/>
        <end position="227"/>
    </location>
</feature>
<feature type="transmembrane region" description="Helical" evidence="8">
    <location>
        <begin position="286"/>
        <end position="305"/>
    </location>
</feature>
<evidence type="ECO:0000313" key="11">
    <source>
        <dbReference type="Proteomes" id="UP000034732"/>
    </source>
</evidence>
<evidence type="ECO:0000256" key="7">
    <source>
        <dbReference type="ARBA" id="ARBA00023136"/>
    </source>
</evidence>
<dbReference type="GO" id="GO:0005886">
    <property type="term" value="C:plasma membrane"/>
    <property type="evidence" value="ECO:0007669"/>
    <property type="project" value="UniProtKB-SubCell"/>
</dbReference>
<dbReference type="Proteomes" id="UP000034732">
    <property type="component" value="Unassembled WGS sequence"/>
</dbReference>
<gene>
    <name evidence="10" type="ORF">UX44_C0012G0003</name>
</gene>
<evidence type="ECO:0000256" key="6">
    <source>
        <dbReference type="ARBA" id="ARBA00022989"/>
    </source>
</evidence>
<evidence type="ECO:0000256" key="3">
    <source>
        <dbReference type="ARBA" id="ARBA00022676"/>
    </source>
</evidence>
<proteinExistence type="predicted"/>
<keyword evidence="7 8" id="KW-0472">Membrane</keyword>
<dbReference type="AlphaFoldDB" id="A0A0G1RLD5"/>
<dbReference type="GO" id="GO:0016763">
    <property type="term" value="F:pentosyltransferase activity"/>
    <property type="evidence" value="ECO:0007669"/>
    <property type="project" value="TreeGrafter"/>
</dbReference>
<evidence type="ECO:0000259" key="9">
    <source>
        <dbReference type="Pfam" id="PF13231"/>
    </source>
</evidence>
<reference evidence="10 11" key="1">
    <citation type="journal article" date="2015" name="Nature">
        <title>rRNA introns, odd ribosomes, and small enigmatic genomes across a large radiation of phyla.</title>
        <authorList>
            <person name="Brown C.T."/>
            <person name="Hug L.A."/>
            <person name="Thomas B.C."/>
            <person name="Sharon I."/>
            <person name="Castelle C.J."/>
            <person name="Singh A."/>
            <person name="Wilkins M.J."/>
            <person name="Williams K.H."/>
            <person name="Banfield J.F."/>
        </authorList>
    </citation>
    <scope>NUCLEOTIDE SEQUENCE [LARGE SCALE GENOMIC DNA]</scope>
</reference>
<dbReference type="EMBL" id="LCMF01000012">
    <property type="protein sequence ID" value="KKU30793.1"/>
    <property type="molecule type" value="Genomic_DNA"/>
</dbReference>
<dbReference type="GO" id="GO:0009103">
    <property type="term" value="P:lipopolysaccharide biosynthetic process"/>
    <property type="evidence" value="ECO:0007669"/>
    <property type="project" value="UniProtKB-ARBA"/>
</dbReference>
<dbReference type="InterPro" id="IPR038731">
    <property type="entry name" value="RgtA/B/C-like"/>
</dbReference>
<keyword evidence="6 8" id="KW-1133">Transmembrane helix</keyword>
<evidence type="ECO:0000313" key="10">
    <source>
        <dbReference type="EMBL" id="KKU30793.1"/>
    </source>
</evidence>
<keyword evidence="4 10" id="KW-0808">Transferase</keyword>
<feature type="transmembrane region" description="Helical" evidence="8">
    <location>
        <begin position="111"/>
        <end position="130"/>
    </location>
</feature>
<comment type="caution">
    <text evidence="10">The sequence shown here is derived from an EMBL/GenBank/DDBJ whole genome shotgun (WGS) entry which is preliminary data.</text>
</comment>
<feature type="transmembrane region" description="Helical" evidence="8">
    <location>
        <begin position="337"/>
        <end position="356"/>
    </location>
</feature>
<organism evidence="10 11">
    <name type="scientific">candidate division WWE3 bacterium GW2011_GWA1_46_21</name>
    <dbReference type="NCBI Taxonomy" id="1619107"/>
    <lineage>
        <taxon>Bacteria</taxon>
        <taxon>Katanobacteria</taxon>
    </lineage>
</organism>
<feature type="transmembrane region" description="Helical" evidence="8">
    <location>
        <begin position="167"/>
        <end position="194"/>
    </location>
</feature>
<evidence type="ECO:0000256" key="4">
    <source>
        <dbReference type="ARBA" id="ARBA00022679"/>
    </source>
</evidence>
<feature type="transmembrane region" description="Helical" evidence="8">
    <location>
        <begin position="87"/>
        <end position="104"/>
    </location>
</feature>
<name>A0A0G1RLD5_UNCKA</name>
<sequence length="498" mass="57436">MKAVNPEKILFIVLLLVTVLLRFPSLSYSDYISDEPGTFFYRGGKKNPEMTISQFILTQRKGPLQLFVGYIPYSVVGDYRNELAQRLPFALFGAAAMVVFYFLIKKLTGNFYVAFVSAFLLGTNGLIVAYSRIAQYQNLNLFFSFASLYFFADLLDRKKNALRSSVLGTAMFGLSFLAHWDAIYILLPILYFLVRFAKRHGLTMKFVVINMFVGGLIVLPFLVPYILTYLHLPANADYAEGIYGLADKFKNRDELKYFLVYNPFLTFWVYAVGTAIALGACRRSGTPSLFLAWFLILIIFFRFFVKYSGLHFYNIFIPTTVLVAYAMYYLTTLRAQLWLRIPSALFFIAILGFLFTQSYLLFVDHKVEYPVEDEKVLFWETDQMVQQDNIRHKTGFTHKRFWNQINNFINDQNSVNSETCGYITNEDKTLAKFYMDADANDTAQCFYAISIKRPLSLAYDHKLSNIKNKSTVKTFENASGEVMVRIYKGYSENQLEGQ</sequence>
<dbReference type="InterPro" id="IPR050297">
    <property type="entry name" value="LipidA_mod_glycosyltrf_83"/>
</dbReference>
<feature type="transmembrane region" description="Helical" evidence="8">
    <location>
        <begin position="258"/>
        <end position="280"/>
    </location>
</feature>
<evidence type="ECO:0000256" key="2">
    <source>
        <dbReference type="ARBA" id="ARBA00022475"/>
    </source>
</evidence>
<accession>A0A0G1RLD5</accession>
<dbReference type="Pfam" id="PF13231">
    <property type="entry name" value="PMT_2"/>
    <property type="match status" value="1"/>
</dbReference>